<reference evidence="3 4" key="1">
    <citation type="submission" date="2019-04" db="EMBL/GenBank/DDBJ databases">
        <authorList>
            <person name="Alioto T."/>
            <person name="Alioto T."/>
        </authorList>
    </citation>
    <scope>NUCLEOTIDE SEQUENCE [LARGE SCALE GENOMIC DNA]</scope>
</reference>
<dbReference type="EMBL" id="WJEC01000744">
    <property type="protein sequence ID" value="KAF7481209.1"/>
    <property type="molecule type" value="Genomic_DNA"/>
</dbReference>
<feature type="compositionally biased region" description="Low complexity" evidence="1">
    <location>
        <begin position="204"/>
        <end position="213"/>
    </location>
</feature>
<dbReference type="InterPro" id="IPR033112">
    <property type="entry name" value="PLA2_Asp_AS"/>
</dbReference>
<gene>
    <name evidence="2" type="ORF">GHT09_007443</name>
    <name evidence="3" type="ORF">MONAX_5E006850</name>
</gene>
<dbReference type="Gene3D" id="1.20.90.10">
    <property type="entry name" value="Phospholipase A2 domain"/>
    <property type="match status" value="1"/>
</dbReference>
<evidence type="ECO:0000313" key="2">
    <source>
        <dbReference type="EMBL" id="KAF7481209.1"/>
    </source>
</evidence>
<evidence type="ECO:0000313" key="3">
    <source>
        <dbReference type="EMBL" id="VTJ57341.1"/>
    </source>
</evidence>
<protein>
    <submittedName>
        <fullName evidence="3">Uncharacterized protein</fullName>
    </submittedName>
</protein>
<dbReference type="PROSITE" id="PS00119">
    <property type="entry name" value="PA2_ASP"/>
    <property type="match status" value="1"/>
</dbReference>
<reference evidence="2" key="2">
    <citation type="submission" date="2020-08" db="EMBL/GenBank/DDBJ databases">
        <authorList>
            <person name="Shumante A."/>
            <person name="Zimin A.V."/>
            <person name="Puiu D."/>
            <person name="Salzberg S.L."/>
        </authorList>
    </citation>
    <scope>NUCLEOTIDE SEQUENCE</scope>
    <source>
        <strain evidence="2">WC2-LM</strain>
        <tissue evidence="2">Liver</tissue>
    </source>
</reference>
<dbReference type="GO" id="GO:0006644">
    <property type="term" value="P:phospholipid metabolic process"/>
    <property type="evidence" value="ECO:0007669"/>
    <property type="project" value="InterPro"/>
</dbReference>
<dbReference type="SUPFAM" id="SSF48619">
    <property type="entry name" value="Phospholipase A2, PLA2"/>
    <property type="match status" value="1"/>
</dbReference>
<sequence>MSQPHVHRAGGTGFSHYHREPGCRPRGSWVRGELQGVKGFLDLRCCVSHHCCLGRVRRLGCVLERLPPSRVVCEDHTVKCKCCCCTVSAQLSSASGGFPSPFRRGFPVPCPPAHQESLSLQGRDQDLMQHVLTGVLGVGTGGLEGIRRGGVGQSLCQKLLCACDQTAAECMASASFNQSLKSPSGQECQGRQMSCEDSTLGGCSTSSVSSSSEENSEEAAPGTESLKRTRRFLGKVLGPLGTRPRHSR</sequence>
<feature type="compositionally biased region" description="Polar residues" evidence="1">
    <location>
        <begin position="178"/>
        <end position="203"/>
    </location>
</feature>
<dbReference type="GO" id="GO:0004623">
    <property type="term" value="F:phospholipase A2 activity"/>
    <property type="evidence" value="ECO:0007669"/>
    <property type="project" value="InterPro"/>
</dbReference>
<feature type="region of interest" description="Disordered" evidence="1">
    <location>
        <begin position="178"/>
        <end position="248"/>
    </location>
</feature>
<dbReference type="AlphaFoldDB" id="A0A5E4AKQ8"/>
<organism evidence="3 4">
    <name type="scientific">Marmota monax</name>
    <name type="common">Woodchuck</name>
    <dbReference type="NCBI Taxonomy" id="9995"/>
    <lineage>
        <taxon>Eukaryota</taxon>
        <taxon>Metazoa</taxon>
        <taxon>Chordata</taxon>
        <taxon>Craniata</taxon>
        <taxon>Vertebrata</taxon>
        <taxon>Euteleostomi</taxon>
        <taxon>Mammalia</taxon>
        <taxon>Eutheria</taxon>
        <taxon>Euarchontoglires</taxon>
        <taxon>Glires</taxon>
        <taxon>Rodentia</taxon>
        <taxon>Sciuromorpha</taxon>
        <taxon>Sciuridae</taxon>
        <taxon>Xerinae</taxon>
        <taxon>Marmotini</taxon>
        <taxon>Marmota</taxon>
    </lineage>
</organism>
<evidence type="ECO:0000313" key="4">
    <source>
        <dbReference type="Proteomes" id="UP000335636"/>
    </source>
</evidence>
<dbReference type="Proteomes" id="UP000335636">
    <property type="component" value="Unassembled WGS sequence"/>
</dbReference>
<name>A0A5E4AKQ8_MARMO</name>
<dbReference type="EMBL" id="CABDUW010000079">
    <property type="protein sequence ID" value="VTJ57341.1"/>
    <property type="molecule type" value="Genomic_DNA"/>
</dbReference>
<accession>A0A5E4AKQ8</accession>
<dbReference type="GO" id="GO:0050482">
    <property type="term" value="P:arachidonate secretion"/>
    <property type="evidence" value="ECO:0007669"/>
    <property type="project" value="InterPro"/>
</dbReference>
<evidence type="ECO:0000256" key="1">
    <source>
        <dbReference type="SAM" id="MobiDB-lite"/>
    </source>
</evidence>
<dbReference type="InterPro" id="IPR036444">
    <property type="entry name" value="PLipase_A2_dom_sf"/>
</dbReference>
<proteinExistence type="predicted"/>
<keyword evidence="4" id="KW-1185">Reference proteome</keyword>
<dbReference type="Proteomes" id="UP000662637">
    <property type="component" value="Unassembled WGS sequence"/>
</dbReference>